<comment type="caution">
    <text evidence="2">The sequence shown here is derived from an EMBL/GenBank/DDBJ whole genome shotgun (WGS) entry which is preliminary data.</text>
</comment>
<evidence type="ECO:0000256" key="1">
    <source>
        <dbReference type="SAM" id="SignalP"/>
    </source>
</evidence>
<sequence>MNCSTRFKLTTVALLVGSAMNANAALYKVVEVDPALNGSSSTYNEAYGVAIQQGDVAFETGCFANGANCTDDQFKLALETRVSVDGVSYREELPFAMDATFGYIQEFDDFERYCYNELRYSTCETWASIHWAPWYKELSKDYTSNALAFVERDPDAGEEEPNAYQNKYNNVINSLTSSGLPVGNQSVLKDDKTDLETRNTVVAPVTPQGDFYQSRAWKTDGTYTVGSVSSKTDNENGTHYTSKAAIWDETKTVVEVPWLSGVPAKDGERLAQGSMRDVVVDDKGDTDPANDIIYGVGYNTYADDNYINASVFVGTFDASGTFENSSWDTKQVSGAQMKISGDIIHSNSVVTNVNSNFVAIGEAKRAGGKPSEGSAANRLFLVKDVRAESVSATFLPELGGIFFSGAGGKMGGINKYNEIVGQLDAEDTREIDGKPRRKRGFILPYYDEKTSTPTPERRAIFNNKAWYLDDLTNGSNAPVENNQYRIIDATDINDAGVISATAIKCEGGYDTTAHNSYCGEGSQEEKVVAVKLIPIANADANDIEKRPVEKASAERKGAGLGWLSLTLLVLFGFRRK</sequence>
<feature type="chain" id="PRO_5046286089" evidence="1">
    <location>
        <begin position="25"/>
        <end position="576"/>
    </location>
</feature>
<organism evidence="2 3">
    <name type="scientific">Vibrio vulnificus</name>
    <dbReference type="NCBI Taxonomy" id="672"/>
    <lineage>
        <taxon>Bacteria</taxon>
        <taxon>Pseudomonadati</taxon>
        <taxon>Pseudomonadota</taxon>
        <taxon>Gammaproteobacteria</taxon>
        <taxon>Vibrionales</taxon>
        <taxon>Vibrionaceae</taxon>
        <taxon>Vibrio</taxon>
    </lineage>
</organism>
<keyword evidence="3" id="KW-1185">Reference proteome</keyword>
<feature type="signal peptide" evidence="1">
    <location>
        <begin position="1"/>
        <end position="24"/>
    </location>
</feature>
<dbReference type="NCBIfam" id="TIGR03501">
    <property type="entry name" value="GlyGly_CTERM"/>
    <property type="match status" value="1"/>
</dbReference>
<keyword evidence="1" id="KW-0732">Signal</keyword>
<reference evidence="2" key="1">
    <citation type="submission" date="2017-12" db="EMBL/GenBank/DDBJ databases">
        <title>FDA dAtabase for Regulatory Grade micrObial Sequences (FDA-ARGOS): Supporting development and validation of Infectious Disease Dx tests.</title>
        <authorList>
            <person name="Hoffmann M."/>
            <person name="Allard M."/>
            <person name="Evans P."/>
            <person name="Brown E."/>
            <person name="Tallon L.J."/>
            <person name="Sadzewicz L."/>
            <person name="Sengamalay N."/>
            <person name="Ott S."/>
            <person name="Godinez A."/>
            <person name="Nagaraj S."/>
            <person name="Vavikolanu K."/>
            <person name="Aluvathingal J."/>
            <person name="Nadendla S."/>
            <person name="Hobson J."/>
            <person name="Sichtig H."/>
        </authorList>
    </citation>
    <scope>NUCLEOTIDE SEQUENCE [LARGE SCALE GENOMIC DNA]</scope>
    <source>
        <strain evidence="2">FDAARGOS_118</strain>
    </source>
</reference>
<evidence type="ECO:0000313" key="3">
    <source>
        <dbReference type="Proteomes" id="UP000054370"/>
    </source>
</evidence>
<accession>A0ABX4WWF8</accession>
<gene>
    <name evidence="2" type="ORF">AL548_017475</name>
</gene>
<dbReference type="EMBL" id="LOSH02000004">
    <property type="protein sequence ID" value="PNM67880.1"/>
    <property type="molecule type" value="Genomic_DNA"/>
</dbReference>
<protein>
    <submittedName>
        <fullName evidence="2">DUF3466 domain-containing protein</fullName>
    </submittedName>
</protein>
<dbReference type="RefSeq" id="WP_039468773.1">
    <property type="nucleotide sequence ID" value="NZ_LMXV01000056.1"/>
</dbReference>
<name>A0ABX4WWF8_VIBVL</name>
<dbReference type="Proteomes" id="UP000054370">
    <property type="component" value="Unassembled WGS sequence"/>
</dbReference>
<dbReference type="Pfam" id="PF11949">
    <property type="entry name" value="DUF3466"/>
    <property type="match status" value="2"/>
</dbReference>
<dbReference type="InterPro" id="IPR022562">
    <property type="entry name" value="DUF3466"/>
</dbReference>
<evidence type="ECO:0000313" key="2">
    <source>
        <dbReference type="EMBL" id="PNM67880.1"/>
    </source>
</evidence>
<dbReference type="InterPro" id="IPR020008">
    <property type="entry name" value="GlyGly_CTERM"/>
</dbReference>
<proteinExistence type="predicted"/>